<dbReference type="PANTHER" id="PTHR40465">
    <property type="entry name" value="CHROMOSOME 1, WHOLE GENOME SHOTGUN SEQUENCE"/>
    <property type="match status" value="1"/>
</dbReference>
<feature type="compositionally biased region" description="Basic and acidic residues" evidence="1">
    <location>
        <begin position="329"/>
        <end position="339"/>
    </location>
</feature>
<dbReference type="InterPro" id="IPR045339">
    <property type="entry name" value="DUF6534"/>
</dbReference>
<feature type="transmembrane region" description="Helical" evidence="2">
    <location>
        <begin position="217"/>
        <end position="238"/>
    </location>
</feature>
<dbReference type="PANTHER" id="PTHR40465:SF1">
    <property type="entry name" value="DUF6534 DOMAIN-CONTAINING PROTEIN"/>
    <property type="match status" value="1"/>
</dbReference>
<feature type="domain" description="DUF6534" evidence="3">
    <location>
        <begin position="181"/>
        <end position="269"/>
    </location>
</feature>
<comment type="caution">
    <text evidence="4">The sequence shown here is derived from an EMBL/GenBank/DDBJ whole genome shotgun (WGS) entry which is preliminary data.</text>
</comment>
<evidence type="ECO:0000256" key="1">
    <source>
        <dbReference type="SAM" id="MobiDB-lite"/>
    </source>
</evidence>
<keyword evidence="5" id="KW-1185">Reference proteome</keyword>
<evidence type="ECO:0000256" key="2">
    <source>
        <dbReference type="SAM" id="Phobius"/>
    </source>
</evidence>
<organism evidence="4 5">
    <name type="scientific">Steccherinum ochraceum</name>
    <dbReference type="NCBI Taxonomy" id="92696"/>
    <lineage>
        <taxon>Eukaryota</taxon>
        <taxon>Fungi</taxon>
        <taxon>Dikarya</taxon>
        <taxon>Basidiomycota</taxon>
        <taxon>Agaricomycotina</taxon>
        <taxon>Agaricomycetes</taxon>
        <taxon>Polyporales</taxon>
        <taxon>Steccherinaceae</taxon>
        <taxon>Steccherinum</taxon>
    </lineage>
</organism>
<keyword evidence="2" id="KW-1133">Transmembrane helix</keyword>
<dbReference type="OrthoDB" id="3262409at2759"/>
<keyword evidence="2" id="KW-0472">Membrane</keyword>
<accession>A0A4R0RJ37</accession>
<reference evidence="4 5" key="1">
    <citation type="submission" date="2018-11" db="EMBL/GenBank/DDBJ databases">
        <title>Genome assembly of Steccherinum ochraceum LE-BIN_3174, the white-rot fungus of the Steccherinaceae family (The Residual Polyporoid clade, Polyporales, Basidiomycota).</title>
        <authorList>
            <person name="Fedorova T.V."/>
            <person name="Glazunova O.A."/>
            <person name="Landesman E.O."/>
            <person name="Moiseenko K.V."/>
            <person name="Psurtseva N.V."/>
            <person name="Savinova O.S."/>
            <person name="Shakhova N.V."/>
            <person name="Tyazhelova T.V."/>
            <person name="Vasina D.V."/>
        </authorList>
    </citation>
    <scope>NUCLEOTIDE SEQUENCE [LARGE SCALE GENOMIC DNA]</scope>
    <source>
        <strain evidence="4 5">LE-BIN_3174</strain>
    </source>
</reference>
<sequence length="368" mass="40119">MSSSTPSSTSNVLDVSSVTGPTLLAHLFNWGLFGILTAQLHAYYIGFPNDPYKIKCMVYYVYTLEVIQLVTSTYDAYRLLANGWGQVEALEDIGLIWFCVPVMDGISEWTLAYSSGSVEMFYAWRVYMLSRNRWLVGFIVVLGLFQASYSIYDGICIAAVKVSADKASASQPTLITSSVQLACDATITGSMIYYLLKAKHSMIHKRMSSLLSRVIALTVETSLICAVCIAATLISFLALPGQGAWYAIPSIIISKLYSISLLALLNSRSYIAGGRDQRDVEETPSDIDVYSSPLQAAHHPEAVLDLSLHIATQLHTRSTFASNLPSTTERGRTISDKLDPTCIDRTGSRVSQASASYSESSNSSSVGL</sequence>
<feature type="compositionally biased region" description="Low complexity" evidence="1">
    <location>
        <begin position="348"/>
        <end position="368"/>
    </location>
</feature>
<dbReference type="Pfam" id="PF20152">
    <property type="entry name" value="DUF6534"/>
    <property type="match status" value="1"/>
</dbReference>
<feature type="transmembrane region" description="Helical" evidence="2">
    <location>
        <begin position="172"/>
        <end position="196"/>
    </location>
</feature>
<dbReference type="EMBL" id="RWJN01000205">
    <property type="protein sequence ID" value="TCD64979.1"/>
    <property type="molecule type" value="Genomic_DNA"/>
</dbReference>
<evidence type="ECO:0000313" key="4">
    <source>
        <dbReference type="EMBL" id="TCD64979.1"/>
    </source>
</evidence>
<dbReference type="Proteomes" id="UP000292702">
    <property type="component" value="Unassembled WGS sequence"/>
</dbReference>
<name>A0A4R0RJ37_9APHY</name>
<evidence type="ECO:0000259" key="3">
    <source>
        <dbReference type="Pfam" id="PF20152"/>
    </source>
</evidence>
<keyword evidence="2" id="KW-0812">Transmembrane</keyword>
<gene>
    <name evidence="4" type="ORF">EIP91_003392</name>
</gene>
<proteinExistence type="predicted"/>
<feature type="transmembrane region" description="Helical" evidence="2">
    <location>
        <begin position="244"/>
        <end position="265"/>
    </location>
</feature>
<evidence type="ECO:0000313" key="5">
    <source>
        <dbReference type="Proteomes" id="UP000292702"/>
    </source>
</evidence>
<dbReference type="AlphaFoldDB" id="A0A4R0RJ37"/>
<feature type="region of interest" description="Disordered" evidence="1">
    <location>
        <begin position="321"/>
        <end position="368"/>
    </location>
</feature>
<feature type="transmembrane region" description="Helical" evidence="2">
    <location>
        <begin position="23"/>
        <end position="45"/>
    </location>
</feature>
<feature type="transmembrane region" description="Helical" evidence="2">
    <location>
        <begin position="134"/>
        <end position="152"/>
    </location>
</feature>
<protein>
    <recommendedName>
        <fullName evidence="3">DUF6534 domain-containing protein</fullName>
    </recommendedName>
</protein>